<reference evidence="2 3" key="1">
    <citation type="submission" date="2020-08" db="EMBL/GenBank/DDBJ databases">
        <title>Genomic Encyclopedia of Type Strains, Phase IV (KMG-IV): sequencing the most valuable type-strain genomes for metagenomic binning, comparative biology and taxonomic classification.</title>
        <authorList>
            <person name="Goeker M."/>
        </authorList>
    </citation>
    <scope>NUCLEOTIDE SEQUENCE [LARGE SCALE GENOMIC DNA]</scope>
    <source>
        <strain evidence="2 3">DSM 26718</strain>
    </source>
</reference>
<comment type="caution">
    <text evidence="2">The sequence shown here is derived from an EMBL/GenBank/DDBJ whole genome shotgun (WGS) entry which is preliminary data.</text>
</comment>
<evidence type="ECO:0000256" key="1">
    <source>
        <dbReference type="SAM" id="SignalP"/>
    </source>
</evidence>
<evidence type="ECO:0000313" key="2">
    <source>
        <dbReference type="EMBL" id="MBB6057303.1"/>
    </source>
</evidence>
<keyword evidence="3" id="KW-1185">Reference proteome</keyword>
<dbReference type="RefSeq" id="WP_183402421.1">
    <property type="nucleotide sequence ID" value="NZ_JACHGG010000001.1"/>
</dbReference>
<proteinExistence type="predicted"/>
<accession>A0A7W9SYH2</accession>
<gene>
    <name evidence="2" type="ORF">HNQ93_000133</name>
</gene>
<dbReference type="AlphaFoldDB" id="A0A7W9SYH2"/>
<organism evidence="2 3">
    <name type="scientific">Hymenobacter luteus</name>
    <dbReference type="NCBI Taxonomy" id="1411122"/>
    <lineage>
        <taxon>Bacteria</taxon>
        <taxon>Pseudomonadati</taxon>
        <taxon>Bacteroidota</taxon>
        <taxon>Cytophagia</taxon>
        <taxon>Cytophagales</taxon>
        <taxon>Hymenobacteraceae</taxon>
        <taxon>Hymenobacter</taxon>
    </lineage>
</organism>
<dbReference type="Proteomes" id="UP000532746">
    <property type="component" value="Unassembled WGS sequence"/>
</dbReference>
<sequence>MVRRRYFLLLISFLANCGLASGTAYGQVPEGKGQLPYANDFLYVDLSGRAINNLPLHWVQTQRVSKGQPQQLELLNLLVPRQVVEAQPPQERSSEALLEDELLIAMAILPDKETGRVTWEPVRPDTLAAVRRLSVARLLDDCYARVYAYEIQRTHLYNQLTRRTDVKPLVERDGQVWTTPNVVLTEYFLLRNRPTYWPTAGNNITINVQARPFTRADFRQAGQVSAKDSFPSVEAELGTSLLLEEVRNGIYTFWSLEPLIADGPLRDYGSVDIQFKPGVGLVSGKYNHYFGIPQNSAANTFFKVTRITKLSN</sequence>
<dbReference type="EMBL" id="JACHGG010000001">
    <property type="protein sequence ID" value="MBB6057303.1"/>
    <property type="molecule type" value="Genomic_DNA"/>
</dbReference>
<name>A0A7W9SYH2_9BACT</name>
<evidence type="ECO:0000313" key="3">
    <source>
        <dbReference type="Proteomes" id="UP000532746"/>
    </source>
</evidence>
<feature type="chain" id="PRO_5030897810" description="DUF4837 family protein" evidence="1">
    <location>
        <begin position="27"/>
        <end position="312"/>
    </location>
</feature>
<feature type="signal peptide" evidence="1">
    <location>
        <begin position="1"/>
        <end position="26"/>
    </location>
</feature>
<keyword evidence="1" id="KW-0732">Signal</keyword>
<protein>
    <recommendedName>
        <fullName evidence="4">DUF4837 family protein</fullName>
    </recommendedName>
</protein>
<evidence type="ECO:0008006" key="4">
    <source>
        <dbReference type="Google" id="ProtNLM"/>
    </source>
</evidence>